<dbReference type="InParanoid" id="A0A1S3GI76"/>
<keyword evidence="6" id="KW-0645">Protease</keyword>
<dbReference type="InterPro" id="IPR009003">
    <property type="entry name" value="Peptidase_S1_PA"/>
</dbReference>
<sequence length="174" mass="19168">MGGGAARAAFRWIRVKNTHVPRGWATGEGHEPGLDYDYAVLELKRAHGQRPMALGVSPDTEDTPGRRIHFSGFDDDRPERVVYRFCRVARESPDLLFQRCDARAGAGGSGVYLRLRDPATRAWTRKVVAVYAGHQREAGPGAPGSYNVAVRITPLKYAQICLWIHGNDADCAHG</sequence>
<dbReference type="CTD" id="167681"/>
<reference evidence="6" key="1">
    <citation type="submission" date="2025-08" db="UniProtKB">
        <authorList>
            <consortium name="RefSeq"/>
        </authorList>
    </citation>
    <scope>IDENTIFICATION</scope>
    <source>
        <tissue evidence="6">Kidney</tissue>
    </source>
</reference>
<keyword evidence="5" id="KW-1185">Reference proteome</keyword>
<evidence type="ECO:0000256" key="4">
    <source>
        <dbReference type="ARBA" id="ARBA00023180"/>
    </source>
</evidence>
<dbReference type="GO" id="GO:0006508">
    <property type="term" value="P:proteolysis"/>
    <property type="evidence" value="ECO:0007669"/>
    <property type="project" value="UniProtKB-KW"/>
</dbReference>
<dbReference type="AlphaFoldDB" id="A0A1S3GI76"/>
<dbReference type="Proteomes" id="UP000081671">
    <property type="component" value="Unplaced"/>
</dbReference>
<dbReference type="KEGG" id="dord:105997743"/>
<keyword evidence="3" id="KW-0732">Signal</keyword>
<evidence type="ECO:0000256" key="3">
    <source>
        <dbReference type="ARBA" id="ARBA00022729"/>
    </source>
</evidence>
<comment type="subcellular location">
    <subcellularLocation>
        <location evidence="1">Secreted</location>
    </subcellularLocation>
</comment>
<dbReference type="PANTHER" id="PTHR15462">
    <property type="entry name" value="SERINE PROTEASE"/>
    <property type="match status" value="1"/>
</dbReference>
<keyword evidence="6" id="KW-0378">Hydrolase</keyword>
<dbReference type="SUPFAM" id="SSF50494">
    <property type="entry name" value="Trypsin-like serine proteases"/>
    <property type="match status" value="1"/>
</dbReference>
<dbReference type="RefSeq" id="XP_012887717.1">
    <property type="nucleotide sequence ID" value="XM_013032263.1"/>
</dbReference>
<evidence type="ECO:0000313" key="5">
    <source>
        <dbReference type="Proteomes" id="UP000081671"/>
    </source>
</evidence>
<organism evidence="5 6">
    <name type="scientific">Dipodomys ordii</name>
    <name type="common">Ord's kangaroo rat</name>
    <dbReference type="NCBI Taxonomy" id="10020"/>
    <lineage>
        <taxon>Eukaryota</taxon>
        <taxon>Metazoa</taxon>
        <taxon>Chordata</taxon>
        <taxon>Craniata</taxon>
        <taxon>Vertebrata</taxon>
        <taxon>Euteleostomi</taxon>
        <taxon>Mammalia</taxon>
        <taxon>Eutheria</taxon>
        <taxon>Euarchontoglires</taxon>
        <taxon>Glires</taxon>
        <taxon>Rodentia</taxon>
        <taxon>Castorimorpha</taxon>
        <taxon>Heteromyidae</taxon>
        <taxon>Dipodomyinae</taxon>
        <taxon>Dipodomys</taxon>
    </lineage>
</organism>
<proteinExistence type="predicted"/>
<keyword evidence="2" id="KW-0964">Secreted</keyword>
<keyword evidence="4" id="KW-0325">Glycoprotein</keyword>
<protein>
    <submittedName>
        <fullName evidence="6">Inactive serine protease 35</fullName>
    </submittedName>
</protein>
<dbReference type="GO" id="GO:0005576">
    <property type="term" value="C:extracellular region"/>
    <property type="evidence" value="ECO:0007669"/>
    <property type="project" value="UniProtKB-SubCell"/>
</dbReference>
<evidence type="ECO:0000256" key="2">
    <source>
        <dbReference type="ARBA" id="ARBA00022525"/>
    </source>
</evidence>
<dbReference type="GeneID" id="105997743"/>
<dbReference type="GO" id="GO:0008233">
    <property type="term" value="F:peptidase activity"/>
    <property type="evidence" value="ECO:0007669"/>
    <property type="project" value="UniProtKB-KW"/>
</dbReference>
<gene>
    <name evidence="6" type="primary">Prss35</name>
</gene>
<dbReference type="PANTHER" id="PTHR15462:SF17">
    <property type="entry name" value="INACTIVE SERINE PROTEASE 35"/>
    <property type="match status" value="1"/>
</dbReference>
<dbReference type="OrthoDB" id="10037376at2759"/>
<evidence type="ECO:0000256" key="1">
    <source>
        <dbReference type="ARBA" id="ARBA00004613"/>
    </source>
</evidence>
<name>A0A1S3GI76_DIPOR</name>
<dbReference type="InterPro" id="IPR050966">
    <property type="entry name" value="Glutamyl_endopeptidase"/>
</dbReference>
<accession>A0A1S3GI76</accession>
<evidence type="ECO:0000313" key="6">
    <source>
        <dbReference type="RefSeq" id="XP_012887717.1"/>
    </source>
</evidence>